<dbReference type="InterPro" id="IPR025447">
    <property type="entry name" value="DUF4192"/>
</dbReference>
<accession>A0ABY4L1T1</accession>
<dbReference type="Pfam" id="PF13830">
    <property type="entry name" value="DUF4192"/>
    <property type="match status" value="1"/>
</dbReference>
<organism evidence="1 2">
    <name type="scientific">Thermobifida alba</name>
    <name type="common">Thermomonospora alba</name>
    <dbReference type="NCBI Taxonomy" id="53522"/>
    <lineage>
        <taxon>Bacteria</taxon>
        <taxon>Bacillati</taxon>
        <taxon>Actinomycetota</taxon>
        <taxon>Actinomycetes</taxon>
        <taxon>Streptosporangiales</taxon>
        <taxon>Nocardiopsidaceae</taxon>
        <taxon>Thermobifida</taxon>
    </lineage>
</organism>
<reference evidence="1 2" key="1">
    <citation type="submission" date="2020-04" db="EMBL/GenBank/DDBJ databases">
        <title>Thermobifida alba genome sequencing and assembly.</title>
        <authorList>
            <person name="Luzics S."/>
            <person name="Horvath B."/>
            <person name="Nagy I."/>
            <person name="Toth A."/>
            <person name="Nagy I."/>
            <person name="Kukolya J."/>
        </authorList>
    </citation>
    <scope>NUCLEOTIDE SEQUENCE [LARGE SCALE GENOMIC DNA]</scope>
    <source>
        <strain evidence="1 2">DSM 43795</strain>
    </source>
</reference>
<evidence type="ECO:0000313" key="1">
    <source>
        <dbReference type="EMBL" id="UPT21434.1"/>
    </source>
</evidence>
<keyword evidence="2" id="KW-1185">Reference proteome</keyword>
<proteinExistence type="predicted"/>
<dbReference type="EMBL" id="CP051627">
    <property type="protein sequence ID" value="UPT21434.1"/>
    <property type="molecule type" value="Genomic_DNA"/>
</dbReference>
<protein>
    <submittedName>
        <fullName evidence="1">DUF4192 domain-containing protein</fullName>
    </submittedName>
</protein>
<dbReference type="Proteomes" id="UP000832041">
    <property type="component" value="Chromosome"/>
</dbReference>
<gene>
    <name evidence="1" type="ORF">FOF52_11120</name>
</gene>
<sequence>MTTEEHFRFPVRLSVRNPVDLIAAVPYLVGFHPSDCVLVLGTDRRDGSIDFASGCGPLTGTGHGPRALAERLARSFVGQGCSRAVVLGYGPEEPVTPYLLATRDRLVDLGAAVAETLRITGDRYWSHPRPDTDGCPPEGVAYDVHRSTIPAAAVAAGLRVRSDRGELLALVAPVDGAERAEMARATRDAEERCARLWGAFPAPRHAAFTAEGVRTVRSVVSAALDGAPPDPATVAWLGVLLVDLRVRDEAWAHIHREHAVAHVGLWSHVLRRVDPAYAAAPASLLGFAAWQNDDPLLADAALDRALEAEPDYSMARLVRRAVHCGLPPHRWEGFTPDQLAECAPLGDGDATVRPPLDGGR</sequence>
<name>A0ABY4L1T1_THEAE</name>
<evidence type="ECO:0000313" key="2">
    <source>
        <dbReference type="Proteomes" id="UP000832041"/>
    </source>
</evidence>
<dbReference type="RefSeq" id="WP_248589908.1">
    <property type="nucleotide sequence ID" value="NZ_BAABEB010000002.1"/>
</dbReference>